<reference evidence="5 6" key="1">
    <citation type="submission" date="2016-10" db="EMBL/GenBank/DDBJ databases">
        <authorList>
            <person name="de Groot N.N."/>
        </authorList>
    </citation>
    <scope>NUCLEOTIDE SEQUENCE [LARGE SCALE GENOMIC DNA]</scope>
    <source>
        <strain evidence="5 6">AR40</strain>
    </source>
</reference>
<feature type="domain" description="SpoVT-AbrB" evidence="4">
    <location>
        <begin position="81"/>
        <end position="126"/>
    </location>
</feature>
<dbReference type="PANTHER" id="PTHR46558:SF11">
    <property type="entry name" value="HTH-TYPE TRANSCRIPTIONAL REGULATOR XRE"/>
    <property type="match status" value="1"/>
</dbReference>
<dbReference type="EMBL" id="FOGJ01000002">
    <property type="protein sequence ID" value="SER09983.1"/>
    <property type="molecule type" value="Genomic_DNA"/>
</dbReference>
<dbReference type="Pfam" id="PF04014">
    <property type="entry name" value="MazE_antitoxin"/>
    <property type="match status" value="1"/>
</dbReference>
<dbReference type="Gene3D" id="1.10.260.40">
    <property type="entry name" value="lambda repressor-like DNA-binding domains"/>
    <property type="match status" value="1"/>
</dbReference>
<dbReference type="RefSeq" id="WP_074753910.1">
    <property type="nucleotide sequence ID" value="NZ_FOGJ01000002.1"/>
</dbReference>
<dbReference type="PANTHER" id="PTHR46558">
    <property type="entry name" value="TRACRIPTIONAL REGULATORY PROTEIN-RELATED-RELATED"/>
    <property type="match status" value="1"/>
</dbReference>
<dbReference type="GO" id="GO:0003677">
    <property type="term" value="F:DNA binding"/>
    <property type="evidence" value="ECO:0007669"/>
    <property type="project" value="UniProtKB-UniRule"/>
</dbReference>
<evidence type="ECO:0000259" key="4">
    <source>
        <dbReference type="PROSITE" id="PS51740"/>
    </source>
</evidence>
<dbReference type="AlphaFoldDB" id="A0A1H9LGC1"/>
<dbReference type="InterPro" id="IPR007159">
    <property type="entry name" value="SpoVT-AbrB_dom"/>
</dbReference>
<evidence type="ECO:0000313" key="6">
    <source>
        <dbReference type="Proteomes" id="UP000182584"/>
    </source>
</evidence>
<dbReference type="InterPro" id="IPR037914">
    <property type="entry name" value="SpoVT-AbrB_sf"/>
</dbReference>
<name>A0A1H9LGC1_BUTFI</name>
<dbReference type="Proteomes" id="UP000182584">
    <property type="component" value="Unassembled WGS sequence"/>
</dbReference>
<organism evidence="5 6">
    <name type="scientific">Butyrivibrio fibrisolvens</name>
    <dbReference type="NCBI Taxonomy" id="831"/>
    <lineage>
        <taxon>Bacteria</taxon>
        <taxon>Bacillati</taxon>
        <taxon>Bacillota</taxon>
        <taxon>Clostridia</taxon>
        <taxon>Lachnospirales</taxon>
        <taxon>Lachnospiraceae</taxon>
        <taxon>Butyrivibrio</taxon>
    </lineage>
</organism>
<dbReference type="Pfam" id="PF01381">
    <property type="entry name" value="HTH_3"/>
    <property type="match status" value="1"/>
</dbReference>
<dbReference type="SMART" id="SM00966">
    <property type="entry name" value="SpoVT_AbrB"/>
    <property type="match status" value="1"/>
</dbReference>
<evidence type="ECO:0000259" key="3">
    <source>
        <dbReference type="PROSITE" id="PS50943"/>
    </source>
</evidence>
<dbReference type="SMART" id="SM00530">
    <property type="entry name" value="HTH_XRE"/>
    <property type="match status" value="1"/>
</dbReference>
<dbReference type="eggNOG" id="COG1476">
    <property type="taxonomic scope" value="Bacteria"/>
</dbReference>
<dbReference type="InterPro" id="IPR001387">
    <property type="entry name" value="Cro/C1-type_HTH"/>
</dbReference>
<dbReference type="SUPFAM" id="SSF89447">
    <property type="entry name" value="AbrB/MazE/MraZ-like"/>
    <property type="match status" value="1"/>
</dbReference>
<evidence type="ECO:0000313" key="5">
    <source>
        <dbReference type="EMBL" id="SER09983.1"/>
    </source>
</evidence>
<dbReference type="eggNOG" id="COG2002">
    <property type="taxonomic scope" value="Bacteria"/>
</dbReference>
<dbReference type="PROSITE" id="PS51740">
    <property type="entry name" value="SPOVT_ABRB"/>
    <property type="match status" value="1"/>
</dbReference>
<gene>
    <name evidence="5" type="ORF">SAMN04487884_10248</name>
</gene>
<evidence type="ECO:0000256" key="2">
    <source>
        <dbReference type="PROSITE-ProRule" id="PRU01076"/>
    </source>
</evidence>
<dbReference type="SUPFAM" id="SSF47413">
    <property type="entry name" value="lambda repressor-like DNA-binding domains"/>
    <property type="match status" value="1"/>
</dbReference>
<proteinExistence type="predicted"/>
<dbReference type="OrthoDB" id="9812495at2"/>
<sequence>MFKDNLVQLRKFSQMTQEDVAEKLGVTRQSVAKWEAGESIPDLDKCKQLADIFGVSLDDLANYEPEDNMGFAVPPKGKHLFGLVTVGDKGQIVIPAKARKLFDISPGDQLVVLGEEGQGIALVKSESFLALAGMIEKLK</sequence>
<accession>A0A1H9LGC1</accession>
<dbReference type="PROSITE" id="PS50943">
    <property type="entry name" value="HTH_CROC1"/>
    <property type="match status" value="1"/>
</dbReference>
<feature type="domain" description="HTH cro/C1-type" evidence="3">
    <location>
        <begin position="6"/>
        <end position="60"/>
    </location>
</feature>
<evidence type="ECO:0000256" key="1">
    <source>
        <dbReference type="ARBA" id="ARBA00023125"/>
    </source>
</evidence>
<dbReference type="NCBIfam" id="TIGR01439">
    <property type="entry name" value="lp_hng_hel_AbrB"/>
    <property type="match status" value="1"/>
</dbReference>
<dbReference type="InterPro" id="IPR010982">
    <property type="entry name" value="Lambda_DNA-bd_dom_sf"/>
</dbReference>
<dbReference type="CDD" id="cd00093">
    <property type="entry name" value="HTH_XRE"/>
    <property type="match status" value="1"/>
</dbReference>
<keyword evidence="1 2" id="KW-0238">DNA-binding</keyword>
<dbReference type="Gene3D" id="2.10.260.10">
    <property type="match status" value="1"/>
</dbReference>
<protein>
    <submittedName>
        <fullName evidence="5">Looped-hinge helix DNA binding domain-containing protein, AbrB family</fullName>
    </submittedName>
</protein>